<evidence type="ECO:0000313" key="2">
    <source>
        <dbReference type="EMBL" id="ADV63115.1"/>
    </source>
</evidence>
<dbReference type="KEGG" id="ipa:Isop_2544"/>
<evidence type="ECO:0000256" key="1">
    <source>
        <dbReference type="SAM" id="MobiDB-lite"/>
    </source>
</evidence>
<reference evidence="2 3" key="2">
    <citation type="journal article" date="2011" name="Stand. Genomic Sci.">
        <title>Complete genome sequence of Isosphaera pallida type strain (IS1B).</title>
        <authorList>
            <consortium name="US DOE Joint Genome Institute (JGI-PGF)"/>
            <person name="Goker M."/>
            <person name="Cleland D."/>
            <person name="Saunders E."/>
            <person name="Lapidus A."/>
            <person name="Nolan M."/>
            <person name="Lucas S."/>
            <person name="Hammon N."/>
            <person name="Deshpande S."/>
            <person name="Cheng J.F."/>
            <person name="Tapia R."/>
            <person name="Han C."/>
            <person name="Goodwin L."/>
            <person name="Pitluck S."/>
            <person name="Liolios K."/>
            <person name="Pagani I."/>
            <person name="Ivanova N."/>
            <person name="Mavromatis K."/>
            <person name="Pati A."/>
            <person name="Chen A."/>
            <person name="Palaniappan K."/>
            <person name="Land M."/>
            <person name="Hauser L."/>
            <person name="Chang Y.J."/>
            <person name="Jeffries C.D."/>
            <person name="Detter J.C."/>
            <person name="Beck B."/>
            <person name="Woyke T."/>
            <person name="Bristow J."/>
            <person name="Eisen J.A."/>
            <person name="Markowitz V."/>
            <person name="Hugenholtz P."/>
            <person name="Kyrpides N.C."/>
            <person name="Klenk H.P."/>
        </authorList>
    </citation>
    <scope>NUCLEOTIDE SEQUENCE [LARGE SCALE GENOMIC DNA]</scope>
    <source>
        <strain evidence="3">ATCC 43644 / DSM 9630 / IS1B</strain>
    </source>
</reference>
<keyword evidence="3" id="KW-1185">Reference proteome</keyword>
<feature type="region of interest" description="Disordered" evidence="1">
    <location>
        <begin position="159"/>
        <end position="241"/>
    </location>
</feature>
<dbReference type="STRING" id="575540.Isop_2544"/>
<reference key="1">
    <citation type="submission" date="2010-11" db="EMBL/GenBank/DDBJ databases">
        <title>The complete sequence of chromosome of Isophaera pallida ATCC 43644.</title>
        <authorList>
            <consortium name="US DOE Joint Genome Institute (JGI-PGF)"/>
            <person name="Lucas S."/>
            <person name="Copeland A."/>
            <person name="Lapidus A."/>
            <person name="Bruce D."/>
            <person name="Goodwin L."/>
            <person name="Pitluck S."/>
            <person name="Kyrpides N."/>
            <person name="Mavromatis K."/>
            <person name="Pagani I."/>
            <person name="Ivanova N."/>
            <person name="Saunders E."/>
            <person name="Brettin T."/>
            <person name="Detter J.C."/>
            <person name="Han C."/>
            <person name="Tapia R."/>
            <person name="Land M."/>
            <person name="Hauser L."/>
            <person name="Markowitz V."/>
            <person name="Cheng J.-F."/>
            <person name="Hugenholtz P."/>
            <person name="Woyke T."/>
            <person name="Wu D."/>
            <person name="Eisen J.A."/>
        </authorList>
    </citation>
    <scope>NUCLEOTIDE SEQUENCE</scope>
    <source>
        <strain>ATCC 43644</strain>
    </source>
</reference>
<name>E8QYC0_ISOPI</name>
<proteinExistence type="predicted"/>
<feature type="compositionally biased region" description="Basic and acidic residues" evidence="1">
    <location>
        <begin position="192"/>
        <end position="201"/>
    </location>
</feature>
<gene>
    <name evidence="2" type="ordered locus">Isop_2544</name>
</gene>
<dbReference type="HOGENOM" id="CLU_1041217_0_0_0"/>
<accession>E8QYC0</accession>
<evidence type="ECO:0000313" key="3">
    <source>
        <dbReference type="Proteomes" id="UP000008631"/>
    </source>
</evidence>
<dbReference type="Proteomes" id="UP000008631">
    <property type="component" value="Chromosome"/>
</dbReference>
<dbReference type="InParanoid" id="E8QYC0"/>
<feature type="region of interest" description="Disordered" evidence="1">
    <location>
        <begin position="1"/>
        <end position="39"/>
    </location>
</feature>
<dbReference type="EMBL" id="CP002353">
    <property type="protein sequence ID" value="ADV63115.1"/>
    <property type="molecule type" value="Genomic_DNA"/>
</dbReference>
<protein>
    <submittedName>
        <fullName evidence="2">Uncharacterized protein</fullName>
    </submittedName>
</protein>
<sequence>MTPRRSARLGLSQAMPEEDEGNRRRDRRQGESSIMGWMPSIRQVEPLGSPLGTAVRRPGPILLVLTVFFLATPGCANSGGKVRPFGLGNGNAPLFSSLSMGRTQSVAALPARNAETATNSADTLGGAQVAKPERHQAVGVRPVSNRPGLLSFRWPWGRRTARTVPPPTSNSRETNPTSSIRLTTTETVSTPRSDEGYDQELRAVSTSAMEPPDGINKHRHHSPGSEWTDRPRDDLFTPDITPWDRFRDRLTRPFRGLNPLNPWRRGA</sequence>
<dbReference type="AlphaFoldDB" id="E8QYC0"/>
<feature type="compositionally biased region" description="Polar residues" evidence="1">
    <location>
        <begin position="169"/>
        <end position="191"/>
    </location>
</feature>
<organism evidence="2 3">
    <name type="scientific">Isosphaera pallida (strain ATCC 43644 / DSM 9630 / IS1B)</name>
    <dbReference type="NCBI Taxonomy" id="575540"/>
    <lineage>
        <taxon>Bacteria</taxon>
        <taxon>Pseudomonadati</taxon>
        <taxon>Planctomycetota</taxon>
        <taxon>Planctomycetia</taxon>
        <taxon>Isosphaerales</taxon>
        <taxon>Isosphaeraceae</taxon>
        <taxon>Isosphaera</taxon>
    </lineage>
</organism>